<organism evidence="2 3">
    <name type="scientific">Paraburkholderia ginsengisoli</name>
    <dbReference type="NCBI Taxonomy" id="311231"/>
    <lineage>
        <taxon>Bacteria</taxon>
        <taxon>Pseudomonadati</taxon>
        <taxon>Pseudomonadota</taxon>
        <taxon>Betaproteobacteria</taxon>
        <taxon>Burkholderiales</taxon>
        <taxon>Burkholderiaceae</taxon>
        <taxon>Paraburkholderia</taxon>
    </lineage>
</organism>
<protein>
    <submittedName>
        <fullName evidence="2">Uncharacterized protein</fullName>
    </submittedName>
</protein>
<evidence type="ECO:0000313" key="3">
    <source>
        <dbReference type="Proteomes" id="UP000595610"/>
    </source>
</evidence>
<keyword evidence="3" id="KW-1185">Reference proteome</keyword>
<accession>A0A7T4NA07</accession>
<keyword evidence="2" id="KW-0614">Plasmid</keyword>
<gene>
    <name evidence="2" type="ORF">I6I06_28585</name>
</gene>
<sequence>MGGIFVGGFIALMFSNGEARRGQNRPAKKGYWTSAWFRLLLAVVLPLVMLITLRDAMDLVHVVFQQLGIRIMNVSVEVPVTELESVERISDALNRPLLDCHRSSKGNGLLIHHVNVLWTGVGSTTYLSFEVDNPVRPG</sequence>
<keyword evidence="1" id="KW-0472">Membrane</keyword>
<dbReference type="RefSeq" id="WP_084585522.1">
    <property type="nucleotide sequence ID" value="NZ_CP066077.1"/>
</dbReference>
<dbReference type="EMBL" id="CP066077">
    <property type="protein sequence ID" value="QQC67943.1"/>
    <property type="molecule type" value="Genomic_DNA"/>
</dbReference>
<dbReference type="Proteomes" id="UP000595610">
    <property type="component" value="Plasmid unnamed"/>
</dbReference>
<evidence type="ECO:0000313" key="2">
    <source>
        <dbReference type="EMBL" id="QQC67943.1"/>
    </source>
</evidence>
<keyword evidence="1" id="KW-1133">Transmembrane helix</keyword>
<feature type="transmembrane region" description="Helical" evidence="1">
    <location>
        <begin position="35"/>
        <end position="53"/>
    </location>
</feature>
<dbReference type="KEGG" id="pgis:I6I06_28585"/>
<proteinExistence type="predicted"/>
<name>A0A7T4NA07_9BURK</name>
<geneLocation type="plasmid" evidence="2 3">
    <name>unnamed</name>
</geneLocation>
<dbReference type="AlphaFoldDB" id="A0A7T4NA07"/>
<keyword evidence="1" id="KW-0812">Transmembrane</keyword>
<evidence type="ECO:0000256" key="1">
    <source>
        <dbReference type="SAM" id="Phobius"/>
    </source>
</evidence>
<reference evidence="2 3" key="1">
    <citation type="submission" date="2020-12" db="EMBL/GenBank/DDBJ databases">
        <title>FDA dAtabase for Regulatory Grade micrObial Sequences (FDA-ARGOS): Supporting development and validation of Infectious Disease Dx tests.</title>
        <authorList>
            <person name="Nelson B."/>
            <person name="Plummer A."/>
            <person name="Tallon L."/>
            <person name="Sadzewicz L."/>
            <person name="Zhao X."/>
            <person name="Boylan J."/>
            <person name="Ott S."/>
            <person name="Bowen H."/>
            <person name="Vavikolanu K."/>
            <person name="Mehta A."/>
            <person name="Aluvathingal J."/>
            <person name="Nadendla S."/>
            <person name="Myers T."/>
            <person name="Yan Y."/>
            <person name="Sichtig H."/>
        </authorList>
    </citation>
    <scope>NUCLEOTIDE SEQUENCE [LARGE SCALE GENOMIC DNA]</scope>
    <source>
        <strain evidence="2 3">FDAARGOS_1049</strain>
        <plasmid evidence="2 3">unnamed</plasmid>
    </source>
</reference>